<sequence length="29" mass="3440">MSSLFTFSLQYAYDYTRPPRDGLPRTREA</sequence>
<evidence type="ECO:0000313" key="1">
    <source>
        <dbReference type="EMBL" id="SYV94949.1"/>
    </source>
</evidence>
<name>A0A3B0PEC9_MYCGL</name>
<protein>
    <submittedName>
        <fullName evidence="1">Uncharacterized protein</fullName>
    </submittedName>
</protein>
<gene>
    <name evidence="1" type="ORF">NCTC10115_01150</name>
</gene>
<accession>A0A3B0PEC9</accession>
<reference evidence="2" key="1">
    <citation type="submission" date="2018-06" db="EMBL/GenBank/DDBJ databases">
        <authorList>
            <consortium name="Pathogen Informatics"/>
        </authorList>
    </citation>
    <scope>NUCLEOTIDE SEQUENCE [LARGE SCALE GENOMIC DNA]</scope>
    <source>
        <strain evidence="2">NCTC10115</strain>
    </source>
</reference>
<dbReference type="AlphaFoldDB" id="A0A3B0PEC9"/>
<evidence type="ECO:0000313" key="2">
    <source>
        <dbReference type="Proteomes" id="UP000260136"/>
    </source>
</evidence>
<dbReference type="EMBL" id="LS991952">
    <property type="protein sequence ID" value="SYV94949.1"/>
    <property type="molecule type" value="Genomic_DNA"/>
</dbReference>
<proteinExistence type="predicted"/>
<organism evidence="1 2">
    <name type="scientific">Mycoplasmoides gallisepticum</name>
    <name type="common">Mycoplasma gallisepticum</name>
    <dbReference type="NCBI Taxonomy" id="2096"/>
    <lineage>
        <taxon>Bacteria</taxon>
        <taxon>Bacillati</taxon>
        <taxon>Mycoplasmatota</taxon>
        <taxon>Mycoplasmoidales</taxon>
        <taxon>Mycoplasmoidaceae</taxon>
        <taxon>Mycoplasmoides</taxon>
    </lineage>
</organism>
<dbReference type="Proteomes" id="UP000260136">
    <property type="component" value="Chromosome"/>
</dbReference>